<keyword evidence="1" id="KW-0472">Membrane</keyword>
<reference evidence="2" key="1">
    <citation type="journal article" date="2014" name="Genome Announc.">
        <title>Draft Genome Sequences of Marine Flavobacterium Nonlabens Strains NR17, NR24, NR27, NR32, NR33, and Ara13.</title>
        <authorList>
            <person name="Nakanishi M."/>
            <person name="Meirelles P."/>
            <person name="Suzuki R."/>
            <person name="Takatani N."/>
            <person name="Mino S."/>
            <person name="Suda W."/>
            <person name="Oshima K."/>
            <person name="Hattori M."/>
            <person name="Ohkuma M."/>
            <person name="Hosokawa M."/>
            <person name="Miyashita K."/>
            <person name="Thompson F.L."/>
            <person name="Niwa A."/>
            <person name="Sawabe T."/>
            <person name="Sawabe T."/>
        </authorList>
    </citation>
    <scope>NUCLEOTIDE SEQUENCE [LARGE SCALE GENOMIC DNA]</scope>
    <source>
        <strain evidence="2">JCM 19294</strain>
    </source>
</reference>
<feature type="transmembrane region" description="Helical" evidence="1">
    <location>
        <begin position="14"/>
        <end position="34"/>
    </location>
</feature>
<keyword evidence="1" id="KW-0812">Transmembrane</keyword>
<dbReference type="EMBL" id="BBML01000001">
    <property type="protein sequence ID" value="GAK95840.1"/>
    <property type="molecule type" value="Genomic_DNA"/>
</dbReference>
<proteinExistence type="predicted"/>
<evidence type="ECO:0000256" key="1">
    <source>
        <dbReference type="SAM" id="Phobius"/>
    </source>
</evidence>
<organism evidence="2 3">
    <name type="scientific">Nonlabens tegetincola</name>
    <dbReference type="NCBI Taxonomy" id="323273"/>
    <lineage>
        <taxon>Bacteria</taxon>
        <taxon>Pseudomonadati</taxon>
        <taxon>Bacteroidota</taxon>
        <taxon>Flavobacteriia</taxon>
        <taxon>Flavobacteriales</taxon>
        <taxon>Flavobacteriaceae</taxon>
        <taxon>Nonlabens</taxon>
    </lineage>
</organism>
<dbReference type="Proteomes" id="UP000029221">
    <property type="component" value="Unassembled WGS sequence"/>
</dbReference>
<comment type="caution">
    <text evidence="2">The sequence shown here is derived from an EMBL/GenBank/DDBJ whole genome shotgun (WGS) entry which is preliminary data.</text>
</comment>
<gene>
    <name evidence="2" type="ORF">JCM19294_2622</name>
</gene>
<sequence length="46" mass="5626">MKGKIFSKPFYREWQNFIFTISLFSRIIALIIHYKEFEKGSLKQIK</sequence>
<keyword evidence="3" id="KW-1185">Reference proteome</keyword>
<dbReference type="AlphaFoldDB" id="A0A090PYG9"/>
<name>A0A090PYG9_9FLAO</name>
<evidence type="ECO:0000313" key="3">
    <source>
        <dbReference type="Proteomes" id="UP000029221"/>
    </source>
</evidence>
<accession>A0A090PYG9</accession>
<protein>
    <submittedName>
        <fullName evidence="2">Uncharacterized protein</fullName>
    </submittedName>
</protein>
<keyword evidence="1" id="KW-1133">Transmembrane helix</keyword>
<evidence type="ECO:0000313" key="2">
    <source>
        <dbReference type="EMBL" id="GAK95840.1"/>
    </source>
</evidence>